<name>A0ABR3PXF2_9TREE</name>
<evidence type="ECO:0000313" key="2">
    <source>
        <dbReference type="EMBL" id="KAL1407098.1"/>
    </source>
</evidence>
<dbReference type="EMBL" id="JBBXJM010000005">
    <property type="protein sequence ID" value="KAL1407098.1"/>
    <property type="molecule type" value="Genomic_DNA"/>
</dbReference>
<gene>
    <name evidence="2" type="ORF">Q8F55_006511</name>
</gene>
<feature type="region of interest" description="Disordered" evidence="1">
    <location>
        <begin position="1"/>
        <end position="92"/>
    </location>
</feature>
<dbReference type="Proteomes" id="UP001565368">
    <property type="component" value="Unassembled WGS sequence"/>
</dbReference>
<feature type="compositionally biased region" description="Basic residues" evidence="1">
    <location>
        <begin position="285"/>
        <end position="300"/>
    </location>
</feature>
<feature type="region of interest" description="Disordered" evidence="1">
    <location>
        <begin position="271"/>
        <end position="305"/>
    </location>
</feature>
<feature type="region of interest" description="Disordered" evidence="1">
    <location>
        <begin position="424"/>
        <end position="449"/>
    </location>
</feature>
<dbReference type="RefSeq" id="XP_069207042.1">
    <property type="nucleotide sequence ID" value="XM_069354971.1"/>
</dbReference>
<evidence type="ECO:0008006" key="4">
    <source>
        <dbReference type="Google" id="ProtNLM"/>
    </source>
</evidence>
<comment type="caution">
    <text evidence="2">The sequence shown here is derived from an EMBL/GenBank/DDBJ whole genome shotgun (WGS) entry which is preliminary data.</text>
</comment>
<keyword evidence="3" id="KW-1185">Reference proteome</keyword>
<sequence length="449" mass="47297">MSEPSSARHSPKDKSPVAAAPAAAEPVIDPELADLPPPPHHSNGAASSSANAAAINRDTPYPPRQPGDPMGITESIASAPNPHHAEFSPLPFTQDSSIDVTALDDAADNAPGSPNARLLRAIAPPNAAQPNPNWPPPPPNASVNLFIGRALLSNGNDNWPLKPNDIVNWIRKHYPDEWDGDEGRCSAHRVRTYLARKGADMYYEKLNQGCIAGWRIRQNHLWRFEGGGFQGRGMKQEEAIAAQQKENELMATAAHKAAAAAALAQGHPSVKVSMSTSGLDGPPNKRLRKTNGQARRKSEKKKLDEDEYGYQAAYAQQYAHLPAEGSAEAGFDASLDASTSAAAAAAAAAAAVASVEEQAASIAAAEVAPVAEAFAEEAAPAGESNLDDASLVQQAMAAATAAAGQIDELDMGLDIPVEMQMHTDTHDHDGNDGYHQYGQVFGGSYQQGQ</sequence>
<organism evidence="2 3">
    <name type="scientific">Vanrija albida</name>
    <dbReference type="NCBI Taxonomy" id="181172"/>
    <lineage>
        <taxon>Eukaryota</taxon>
        <taxon>Fungi</taxon>
        <taxon>Dikarya</taxon>
        <taxon>Basidiomycota</taxon>
        <taxon>Agaricomycotina</taxon>
        <taxon>Tremellomycetes</taxon>
        <taxon>Trichosporonales</taxon>
        <taxon>Trichosporonaceae</taxon>
        <taxon>Vanrija</taxon>
    </lineage>
</organism>
<protein>
    <recommendedName>
        <fullName evidence="4">Fork-head domain-containing protein</fullName>
    </recommendedName>
</protein>
<evidence type="ECO:0000256" key="1">
    <source>
        <dbReference type="SAM" id="MobiDB-lite"/>
    </source>
</evidence>
<reference evidence="2 3" key="1">
    <citation type="submission" date="2023-08" db="EMBL/GenBank/DDBJ databases">
        <title>Annotated Genome Sequence of Vanrija albida AlHP1.</title>
        <authorList>
            <person name="Herzog R."/>
        </authorList>
    </citation>
    <scope>NUCLEOTIDE SEQUENCE [LARGE SCALE GENOMIC DNA]</scope>
    <source>
        <strain evidence="2 3">AlHP1</strain>
    </source>
</reference>
<proteinExistence type="predicted"/>
<dbReference type="GeneID" id="95987554"/>
<feature type="compositionally biased region" description="Low complexity" evidence="1">
    <location>
        <begin position="41"/>
        <end position="54"/>
    </location>
</feature>
<evidence type="ECO:0000313" key="3">
    <source>
        <dbReference type="Proteomes" id="UP001565368"/>
    </source>
</evidence>
<accession>A0ABR3PXF2</accession>
<feature type="compositionally biased region" description="Low complexity" evidence="1">
    <location>
        <begin position="16"/>
        <end position="30"/>
    </location>
</feature>